<keyword evidence="1" id="KW-0812">Transmembrane</keyword>
<proteinExistence type="predicted"/>
<name>A0A1B9NWH6_ALILO</name>
<evidence type="ECO:0000256" key="1">
    <source>
        <dbReference type="SAM" id="Phobius"/>
    </source>
</evidence>
<evidence type="ECO:0000259" key="2">
    <source>
        <dbReference type="PROSITE" id="PS50885"/>
    </source>
</evidence>
<feature type="transmembrane region" description="Helical" evidence="1">
    <location>
        <begin position="591"/>
        <end position="612"/>
    </location>
</feature>
<dbReference type="Pfam" id="PF13487">
    <property type="entry name" value="HD_5"/>
    <property type="match status" value="1"/>
</dbReference>
<dbReference type="EMBL" id="MAJU01000015">
    <property type="protein sequence ID" value="OCH19553.1"/>
    <property type="molecule type" value="Genomic_DNA"/>
</dbReference>
<comment type="caution">
    <text evidence="4">The sequence shown here is derived from an EMBL/GenBank/DDBJ whole genome shotgun (WGS) entry which is preliminary data.</text>
</comment>
<dbReference type="PANTHER" id="PTHR43155">
    <property type="entry name" value="CYCLIC DI-GMP PHOSPHODIESTERASE PA4108-RELATED"/>
    <property type="match status" value="1"/>
</dbReference>
<keyword evidence="4" id="KW-0378">Hydrolase</keyword>
<evidence type="ECO:0000259" key="3">
    <source>
        <dbReference type="PROSITE" id="PS51832"/>
    </source>
</evidence>
<dbReference type="SUPFAM" id="SSF53850">
    <property type="entry name" value="Periplasmic binding protein-like II"/>
    <property type="match status" value="1"/>
</dbReference>
<protein>
    <submittedName>
        <fullName evidence="4">Phosphohydrolase</fullName>
    </submittedName>
</protein>
<reference evidence="4 5" key="1">
    <citation type="submission" date="2016-06" db="EMBL/GenBank/DDBJ databases">
        <authorList>
            <person name="Kjaerup R.B."/>
            <person name="Dalgaard T.S."/>
            <person name="Juul-Madsen H.R."/>
        </authorList>
    </citation>
    <scope>NUCLEOTIDE SEQUENCE [LARGE SCALE GENOMIC DNA]</scope>
    <source>
        <strain evidence="4 5">1S159</strain>
    </source>
</reference>
<dbReference type="InterPro" id="IPR003607">
    <property type="entry name" value="HD/PDEase_dom"/>
</dbReference>
<dbReference type="AlphaFoldDB" id="A0A1B9NWH6"/>
<dbReference type="InterPro" id="IPR037522">
    <property type="entry name" value="HD_GYP_dom"/>
</dbReference>
<dbReference type="Proteomes" id="UP000093523">
    <property type="component" value="Unassembled WGS sequence"/>
</dbReference>
<dbReference type="Pfam" id="PF00497">
    <property type="entry name" value="SBP_bac_3"/>
    <property type="match status" value="1"/>
</dbReference>
<dbReference type="InterPro" id="IPR003660">
    <property type="entry name" value="HAMP_dom"/>
</dbReference>
<dbReference type="OrthoDB" id="9764808at2"/>
<evidence type="ECO:0000313" key="5">
    <source>
        <dbReference type="Proteomes" id="UP000093523"/>
    </source>
</evidence>
<dbReference type="CDD" id="cd06225">
    <property type="entry name" value="HAMP"/>
    <property type="match status" value="1"/>
</dbReference>
<organism evidence="4 5">
    <name type="scientific">Aliivibrio logei</name>
    <name type="common">Vibrio logei</name>
    <dbReference type="NCBI Taxonomy" id="688"/>
    <lineage>
        <taxon>Bacteria</taxon>
        <taxon>Pseudomonadati</taxon>
        <taxon>Pseudomonadota</taxon>
        <taxon>Gammaproteobacteria</taxon>
        <taxon>Vibrionales</taxon>
        <taxon>Vibrionaceae</taxon>
        <taxon>Aliivibrio</taxon>
    </lineage>
</organism>
<accession>A0A1B9NWH6</accession>
<dbReference type="RefSeq" id="WP_065611713.1">
    <property type="nucleotide sequence ID" value="NZ_CAWMPN010000015.1"/>
</dbReference>
<dbReference type="PROSITE" id="PS51832">
    <property type="entry name" value="HD_GYP"/>
    <property type="match status" value="1"/>
</dbReference>
<dbReference type="Gene3D" id="1.10.3210.10">
    <property type="entry name" value="Hypothetical protein af1432"/>
    <property type="match status" value="2"/>
</dbReference>
<dbReference type="PROSITE" id="PS50885">
    <property type="entry name" value="HAMP"/>
    <property type="match status" value="1"/>
</dbReference>
<dbReference type="GO" id="GO:0016020">
    <property type="term" value="C:membrane"/>
    <property type="evidence" value="ECO:0007669"/>
    <property type="project" value="InterPro"/>
</dbReference>
<dbReference type="Gene3D" id="3.30.450.20">
    <property type="entry name" value="PAS domain"/>
    <property type="match status" value="1"/>
</dbReference>
<gene>
    <name evidence="4" type="ORF">A6E04_16130</name>
</gene>
<dbReference type="InterPro" id="IPR001638">
    <property type="entry name" value="Solute-binding_3/MltF_N"/>
</dbReference>
<dbReference type="SUPFAM" id="SSF109604">
    <property type="entry name" value="HD-domain/PDEase-like"/>
    <property type="match status" value="2"/>
</dbReference>
<evidence type="ECO:0000313" key="4">
    <source>
        <dbReference type="EMBL" id="OCH19553.1"/>
    </source>
</evidence>
<dbReference type="SMART" id="SM00471">
    <property type="entry name" value="HDc"/>
    <property type="match status" value="1"/>
</dbReference>
<dbReference type="GO" id="GO:0008081">
    <property type="term" value="F:phosphoric diester hydrolase activity"/>
    <property type="evidence" value="ECO:0007669"/>
    <property type="project" value="UniProtKB-ARBA"/>
</dbReference>
<feature type="domain" description="HD-GYP" evidence="3">
    <location>
        <begin position="840"/>
        <end position="1041"/>
    </location>
</feature>
<sequence>MVVRKGCFTHRKISIKLALGGLFVFATLFTASIAIGFQYYFSKQLATENALTTYSSMSTMVNTHIRFLDTGASNVGKILAKIGSSPHYQRREEDIKKIFTEVLSNNPIFYSIYIASDNDDFFQVINLDASLIIREKLNADKNDRWVFVQAKGEGSQRIKTFSYYSDDFVLRDKTTAATTYYPSQRPWFLQSQENVSYKTNPYFFQYLQITGQTYSIKVENTDKVIGIDIVLSSMSDALVSSSLGSALESNQEGFIYKDSGEVIASNWNHSFKKADIESVPLKLTEEEKALVQKRGKLKVSNQMDWLPIDYAVAGKPEGYAIELLEIVSEMTGLKFKFINGFSWNELVEEYQKGEIDLLHSILKIDNNLKFERYSEPMYQLPVSIVTKQTDIKIERLDQLNDKALAVVKDWSVIPKLKQGYPRVDIVIFDTIKEALSSVVSGRTDAVIGTTLTLGAASEQYVFSDLTFHQNVSILGWNGNLKFFFTMKKEDQAVINLINRAIQNISLAQRSMLEDKWNGSYHLTVKDQERDLLVPYPELVTLANSEGLQGQLIQKDVNGVMKYFYVSAINENEYFGVVIPNELIYSEVNEKLYASILLTMIVMVLFIPFAWFLSGPVVKPIRLLQKETIQIKNGNYDQVLKVDSYIKEVWDLSVSVDDMVKELIQHEKNQEEFVESFIQLIAQAIDDKSPYTAGHCNRVPILGMMLAKAAETSKRGILKDFVFLNEDERREFRIAAWLHDCGKITTPEHIIDKGTKLEANYNRIHEIRMRFEVLWRDAEIEYYKAVQEMPNNESELRKQKELTQKELRQEFEFVATCNVGQEFMSEEAQDKIHLISKKEWLRFFDDTLGLSPAEELAIDKSTVTLPIKEQLLSDKPYHQITRVRSFEINPEFGIKMEVPELQYNLGEIYNLCIERGTLTTEDRFKINEHMISTIKMLESLPFPPKLARVPRYASTHHETLKGTGYPRKLSAKDLSVPERILVLADIFEALTASDRPYKKAKPVSVAIEIMYQMVVDEYIDEDVFKLFIESGLYIEYAKTYLPEAQLDTVDITKYL</sequence>
<dbReference type="GO" id="GO:0007165">
    <property type="term" value="P:signal transduction"/>
    <property type="evidence" value="ECO:0007669"/>
    <property type="project" value="InterPro"/>
</dbReference>
<dbReference type="Gene3D" id="6.10.340.10">
    <property type="match status" value="1"/>
</dbReference>
<dbReference type="Gene3D" id="3.40.190.10">
    <property type="entry name" value="Periplasmic binding protein-like II"/>
    <property type="match status" value="2"/>
</dbReference>
<dbReference type="STRING" id="688.A6E04_16130"/>
<feature type="domain" description="HAMP" evidence="2">
    <location>
        <begin position="614"/>
        <end position="667"/>
    </location>
</feature>
<keyword evidence="1" id="KW-1133">Transmembrane helix</keyword>
<dbReference type="CDD" id="cd01007">
    <property type="entry name" value="PBP2_BvgS_HisK_like"/>
    <property type="match status" value="1"/>
</dbReference>
<dbReference type="SMART" id="SM00062">
    <property type="entry name" value="PBPb"/>
    <property type="match status" value="1"/>
</dbReference>
<dbReference type="CDD" id="cd00077">
    <property type="entry name" value="HDc"/>
    <property type="match status" value="2"/>
</dbReference>
<dbReference type="PANTHER" id="PTHR43155:SF2">
    <property type="entry name" value="CYCLIC DI-GMP PHOSPHODIESTERASE PA4108"/>
    <property type="match status" value="1"/>
</dbReference>
<keyword evidence="1" id="KW-0472">Membrane</keyword>